<protein>
    <submittedName>
        <fullName evidence="3">Dioxygenase</fullName>
    </submittedName>
</protein>
<accession>A0A1G7EKB1</accession>
<dbReference type="Gene3D" id="2.60.130.10">
    <property type="entry name" value="Aromatic compound dioxygenase"/>
    <property type="match status" value="1"/>
</dbReference>
<dbReference type="InterPro" id="IPR015889">
    <property type="entry name" value="Intradiol_dOase_core"/>
</dbReference>
<keyword evidence="3" id="KW-0223">Dioxygenase</keyword>
<feature type="region of interest" description="Disordered" evidence="1">
    <location>
        <begin position="222"/>
        <end position="241"/>
    </location>
</feature>
<sequence length="273" mass="29228">MLDKTEYVLRLAVDHDDTPDPHEWLPQLDRRAALRLLGMTAVAGLAGCGSGTGVATAASDTSSTSTGSSSSCASQTLEGEEGPYFVDDSASGYMRSNILSNLDGSNTQKGVAFTLTLYVYDAKNSCAVMQGVQVDIWHCNASGVYSAETSEGTSTQSWLRGYQLTDSYGKIQFVTIIPGWYSGRTTHIHLRLRSTYDTSSTGGTNTMQLFFPQTLVDTLDTSVSPYSSEGKNPTTNASDRVYSNQEEGTTLMTLSGNTTDGYTATANVYLPIA</sequence>
<keyword evidence="4" id="KW-1185">Reference proteome</keyword>
<reference evidence="3 4" key="1">
    <citation type="submission" date="2016-10" db="EMBL/GenBank/DDBJ databases">
        <authorList>
            <person name="de Groot N.N."/>
        </authorList>
    </citation>
    <scope>NUCLEOTIDE SEQUENCE [LARGE SCALE GENOMIC DNA]</scope>
    <source>
        <strain evidence="3 4">GAS232</strain>
    </source>
</reference>
<evidence type="ECO:0000256" key="1">
    <source>
        <dbReference type="SAM" id="MobiDB-lite"/>
    </source>
</evidence>
<dbReference type="OrthoDB" id="9800887at2"/>
<dbReference type="GO" id="GO:0008199">
    <property type="term" value="F:ferric iron binding"/>
    <property type="evidence" value="ECO:0007669"/>
    <property type="project" value="InterPro"/>
</dbReference>
<dbReference type="AlphaFoldDB" id="A0A1G7EKB1"/>
<dbReference type="InterPro" id="IPR000627">
    <property type="entry name" value="Intradiol_dOase_C"/>
</dbReference>
<dbReference type="EMBL" id="LT629690">
    <property type="protein sequence ID" value="SDE64068.1"/>
    <property type="molecule type" value="Genomic_DNA"/>
</dbReference>
<dbReference type="Pfam" id="PF00775">
    <property type="entry name" value="Dioxygenase_C"/>
    <property type="match status" value="1"/>
</dbReference>
<evidence type="ECO:0000259" key="2">
    <source>
        <dbReference type="Pfam" id="PF00775"/>
    </source>
</evidence>
<dbReference type="GO" id="GO:0016702">
    <property type="term" value="F:oxidoreductase activity, acting on single donors with incorporation of molecular oxygen, incorporation of two atoms of oxygen"/>
    <property type="evidence" value="ECO:0007669"/>
    <property type="project" value="InterPro"/>
</dbReference>
<organism evidence="3 4">
    <name type="scientific">Terriglobus roseus</name>
    <dbReference type="NCBI Taxonomy" id="392734"/>
    <lineage>
        <taxon>Bacteria</taxon>
        <taxon>Pseudomonadati</taxon>
        <taxon>Acidobacteriota</taxon>
        <taxon>Terriglobia</taxon>
        <taxon>Terriglobales</taxon>
        <taxon>Acidobacteriaceae</taxon>
        <taxon>Terriglobus</taxon>
    </lineage>
</organism>
<feature type="region of interest" description="Disordered" evidence="1">
    <location>
        <begin position="56"/>
        <end position="76"/>
    </location>
</feature>
<dbReference type="PANTHER" id="PTHR34315">
    <property type="match status" value="1"/>
</dbReference>
<evidence type="ECO:0000313" key="3">
    <source>
        <dbReference type="EMBL" id="SDE64068.1"/>
    </source>
</evidence>
<keyword evidence="3" id="KW-0560">Oxidoreductase</keyword>
<feature type="domain" description="Intradiol ring-cleavage dioxygenases" evidence="2">
    <location>
        <begin position="81"/>
        <end position="185"/>
    </location>
</feature>
<proteinExistence type="predicted"/>
<dbReference type="PANTHER" id="PTHR34315:SF1">
    <property type="entry name" value="INTRADIOL RING-CLEAVAGE DIOXYGENASES DOMAIN-CONTAINING PROTEIN-RELATED"/>
    <property type="match status" value="1"/>
</dbReference>
<name>A0A1G7EKB1_9BACT</name>
<evidence type="ECO:0000313" key="4">
    <source>
        <dbReference type="Proteomes" id="UP000182427"/>
    </source>
</evidence>
<dbReference type="Proteomes" id="UP000182427">
    <property type="component" value="Chromosome I"/>
</dbReference>
<dbReference type="PROSITE" id="PS51318">
    <property type="entry name" value="TAT"/>
    <property type="match status" value="1"/>
</dbReference>
<gene>
    <name evidence="3" type="ORF">SAMN05444167_0011</name>
</gene>
<dbReference type="SUPFAM" id="SSF49482">
    <property type="entry name" value="Aromatic compound dioxygenase"/>
    <property type="match status" value="1"/>
</dbReference>
<dbReference type="InterPro" id="IPR006311">
    <property type="entry name" value="TAT_signal"/>
</dbReference>
<dbReference type="RefSeq" id="WP_083343358.1">
    <property type="nucleotide sequence ID" value="NZ_LT629690.1"/>
</dbReference>
<feature type="compositionally biased region" description="Low complexity" evidence="1">
    <location>
        <begin position="56"/>
        <end position="74"/>
    </location>
</feature>